<keyword evidence="3" id="KW-0436">Ligase</keyword>
<dbReference type="InterPro" id="IPR004175">
    <property type="entry name" value="RNA_CPDase"/>
</dbReference>
<comment type="catalytic activity">
    <reaction evidence="2">
        <text>a 3'-end 2',3'-cyclophospho-ribonucleotide-RNA + H2O = a 3'-end 2'-phospho-ribonucleotide-RNA + H(+)</text>
        <dbReference type="Rhea" id="RHEA:11828"/>
        <dbReference type="Rhea" id="RHEA-COMP:10464"/>
        <dbReference type="Rhea" id="RHEA-COMP:17353"/>
        <dbReference type="ChEBI" id="CHEBI:15377"/>
        <dbReference type="ChEBI" id="CHEBI:15378"/>
        <dbReference type="ChEBI" id="CHEBI:83064"/>
        <dbReference type="ChEBI" id="CHEBI:173113"/>
        <dbReference type="EC" id="3.1.4.58"/>
    </reaction>
</comment>
<comment type="similarity">
    <text evidence="2">Belongs to the 2H phosphoesterase superfamily. ThpR family.</text>
</comment>
<dbReference type="GO" id="GO:0004113">
    <property type="term" value="F:2',3'-cyclic-nucleotide 3'-phosphodiesterase activity"/>
    <property type="evidence" value="ECO:0007669"/>
    <property type="project" value="InterPro"/>
</dbReference>
<evidence type="ECO:0000313" key="3">
    <source>
        <dbReference type="EMBL" id="SCZ49676.1"/>
    </source>
</evidence>
<evidence type="ECO:0000256" key="1">
    <source>
        <dbReference type="ARBA" id="ARBA00022801"/>
    </source>
</evidence>
<feature type="active site" description="Proton acceptor" evidence="2">
    <location>
        <position position="129"/>
    </location>
</feature>
<proteinExistence type="inferred from homology"/>
<dbReference type="InterPro" id="IPR009097">
    <property type="entry name" value="Cyclic_Pdiesterase"/>
</dbReference>
<sequence length="182" mass="20797">MSEPDTTRQRLFFALWPEAAVQQRIAYWAEQCAKSCGGKRVPDENMHLTLVFLGGVTPEQRGCLEAVADEVTVTSFDLTLDRIGYWSRSRTLWLSTSNTSPELLELAMALRAAMSLCGLKVEERPFRTHLTLRRRAHRGPRFREINPIVWHATDFALVASETHPEGARYQVLRRWRLVASGE</sequence>
<dbReference type="Pfam" id="PF13563">
    <property type="entry name" value="2_5_RNA_ligase2"/>
    <property type="match status" value="1"/>
</dbReference>
<evidence type="ECO:0000313" key="4">
    <source>
        <dbReference type="Proteomes" id="UP000199648"/>
    </source>
</evidence>
<organism evidence="3 4">
    <name type="scientific">Thiohalomonas denitrificans</name>
    <dbReference type="NCBI Taxonomy" id="415747"/>
    <lineage>
        <taxon>Bacteria</taxon>
        <taxon>Pseudomonadati</taxon>
        <taxon>Pseudomonadota</taxon>
        <taxon>Gammaproteobacteria</taxon>
        <taxon>Thiohalomonadales</taxon>
        <taxon>Thiohalomonadaceae</taxon>
        <taxon>Thiohalomonas</taxon>
    </lineage>
</organism>
<reference evidence="3 4" key="1">
    <citation type="submission" date="2016-10" db="EMBL/GenBank/DDBJ databases">
        <authorList>
            <person name="de Groot N.N."/>
        </authorList>
    </citation>
    <scope>NUCLEOTIDE SEQUENCE [LARGE SCALE GENOMIC DNA]</scope>
    <source>
        <strain evidence="3 4">HLD2</strain>
    </source>
</reference>
<feature type="active site" description="Proton donor" evidence="2">
    <location>
        <position position="47"/>
    </location>
</feature>
<dbReference type="GO" id="GO:0016874">
    <property type="term" value="F:ligase activity"/>
    <property type="evidence" value="ECO:0007669"/>
    <property type="project" value="UniProtKB-KW"/>
</dbReference>
<accession>A0A1G5PJU2</accession>
<dbReference type="HAMAP" id="MF_01940">
    <property type="entry name" value="RNA_CPDase"/>
    <property type="match status" value="1"/>
</dbReference>
<name>A0A1G5PJU2_9GAMM</name>
<dbReference type="EC" id="3.1.4.58" evidence="2"/>
<evidence type="ECO:0000256" key="2">
    <source>
        <dbReference type="HAMAP-Rule" id="MF_01940"/>
    </source>
</evidence>
<gene>
    <name evidence="3" type="ORF">SAMN03097708_00234</name>
</gene>
<dbReference type="GO" id="GO:0008664">
    <property type="term" value="F:RNA 2',3'-cyclic 3'-phosphodiesterase activity"/>
    <property type="evidence" value="ECO:0007669"/>
    <property type="project" value="UniProtKB-EC"/>
</dbReference>
<dbReference type="SUPFAM" id="SSF55144">
    <property type="entry name" value="LigT-like"/>
    <property type="match status" value="1"/>
</dbReference>
<dbReference type="NCBIfam" id="TIGR02258">
    <property type="entry name" value="2_5_ligase"/>
    <property type="match status" value="1"/>
</dbReference>
<protein>
    <recommendedName>
        <fullName evidence="2">RNA 2',3'-cyclic phosphodiesterase</fullName>
        <shortName evidence="2">RNA 2',3'-CPDase</shortName>
        <ecNumber evidence="2">3.1.4.58</ecNumber>
    </recommendedName>
</protein>
<dbReference type="RefSeq" id="WP_175452391.1">
    <property type="nucleotide sequence ID" value="NZ_FMWD01000001.1"/>
</dbReference>
<feature type="short sequence motif" description="HXTX 1" evidence="2">
    <location>
        <begin position="47"/>
        <end position="50"/>
    </location>
</feature>
<keyword evidence="1 2" id="KW-0378">Hydrolase</keyword>
<dbReference type="STRING" id="415747.SAMN03097708_00234"/>
<dbReference type="EMBL" id="FMWD01000001">
    <property type="protein sequence ID" value="SCZ49676.1"/>
    <property type="molecule type" value="Genomic_DNA"/>
</dbReference>
<feature type="short sequence motif" description="HXTX 2" evidence="2">
    <location>
        <begin position="129"/>
        <end position="132"/>
    </location>
</feature>
<dbReference type="Gene3D" id="3.90.1140.10">
    <property type="entry name" value="Cyclic phosphodiesterase"/>
    <property type="match status" value="1"/>
</dbReference>
<dbReference type="PANTHER" id="PTHR35561">
    <property type="entry name" value="RNA 2',3'-CYCLIC PHOSPHODIESTERASE"/>
    <property type="match status" value="1"/>
</dbReference>
<dbReference type="Proteomes" id="UP000199648">
    <property type="component" value="Unassembled WGS sequence"/>
</dbReference>
<dbReference type="AlphaFoldDB" id="A0A1G5PJU2"/>
<comment type="function">
    <text evidence="2">Hydrolyzes RNA 2',3'-cyclic phosphodiester to an RNA 2'-phosphomonoester.</text>
</comment>
<keyword evidence="4" id="KW-1185">Reference proteome</keyword>
<dbReference type="PANTHER" id="PTHR35561:SF1">
    <property type="entry name" value="RNA 2',3'-CYCLIC PHOSPHODIESTERASE"/>
    <property type="match status" value="1"/>
</dbReference>